<dbReference type="RefSeq" id="WP_145458059.1">
    <property type="nucleotide sequence ID" value="NZ_CP036317.1"/>
</dbReference>
<dbReference type="Pfam" id="PF05048">
    <property type="entry name" value="NosD"/>
    <property type="match status" value="1"/>
</dbReference>
<gene>
    <name evidence="4" type="ORF">Pan153_47480</name>
</gene>
<sequence length="480" mass="52076">MRRIVICLSTLLVLGYLLITSPTSRSQNQTSELPPALDSTVKAYGARGDGQTDDSAAIQRAVDSRQGQIVFPKGVYRLTKTIEIDLDILGPTSVSSDGTATIIMAGPGPAFRFIGTHEGTASPDTVKENVWLKQRSPMVDGLEIVGDHEEACGIEATGTMQITLTRLTIRRALHAIHFTKRNRNVIVSNCHLYENRGAGVYYDNVSIHQSNIVGCHISYNAQGGVVVNKGDIRNIQIGTCDLEGNMGDESSKPTANVLIDSEGAMVGEIEIVGCTIQHTHDAPGSANIRINENARIRPHSPEHRDGNITIADNVLSDVQTNIEITSARGVTVTGNTMWKGYTHNIRIHDCNNIVVSNNVLDRNPRYHYGDGNTAQVGMLFTNCDGCTITGNHINGTGDERVAFEVRDSRRMNIVGCSILDYSTTGLLLKNVSDSRVSDCLIRTDLPDSQGAQALEIIGGKDNQIVNNLYKSSSKIAPRVR</sequence>
<dbReference type="SUPFAM" id="SSF51126">
    <property type="entry name" value="Pectin lyase-like"/>
    <property type="match status" value="2"/>
</dbReference>
<evidence type="ECO:0000259" key="2">
    <source>
        <dbReference type="Pfam" id="PF12708"/>
    </source>
</evidence>
<evidence type="ECO:0000259" key="1">
    <source>
        <dbReference type="Pfam" id="PF05048"/>
    </source>
</evidence>
<protein>
    <submittedName>
        <fullName evidence="4">Pectate lyase superfamily protein</fullName>
    </submittedName>
</protein>
<evidence type="ECO:0000259" key="3">
    <source>
        <dbReference type="Pfam" id="PF13229"/>
    </source>
</evidence>
<dbReference type="InterPro" id="IPR024535">
    <property type="entry name" value="RHGA/B-epi-like_pectate_lyase"/>
</dbReference>
<dbReference type="InterPro" id="IPR039448">
    <property type="entry name" value="Beta_helix"/>
</dbReference>
<dbReference type="SMART" id="SM00710">
    <property type="entry name" value="PbH1"/>
    <property type="match status" value="9"/>
</dbReference>
<dbReference type="Pfam" id="PF13229">
    <property type="entry name" value="Beta_helix"/>
    <property type="match status" value="1"/>
</dbReference>
<dbReference type="Proteomes" id="UP000320839">
    <property type="component" value="Chromosome"/>
</dbReference>
<dbReference type="InterPro" id="IPR011050">
    <property type="entry name" value="Pectin_lyase_fold/virulence"/>
</dbReference>
<dbReference type="Pfam" id="PF12708">
    <property type="entry name" value="Pect-lyase_RHGA_epim"/>
    <property type="match status" value="1"/>
</dbReference>
<proteinExistence type="predicted"/>
<accession>A0A518FUQ4</accession>
<feature type="domain" description="Periplasmic copper-binding protein NosD beta helix" evidence="1">
    <location>
        <begin position="306"/>
        <end position="473"/>
    </location>
</feature>
<dbReference type="EMBL" id="CP036317">
    <property type="protein sequence ID" value="QDV20077.1"/>
    <property type="molecule type" value="Genomic_DNA"/>
</dbReference>
<feature type="domain" description="Right handed beta helix" evidence="3">
    <location>
        <begin position="151"/>
        <end position="246"/>
    </location>
</feature>
<dbReference type="InterPro" id="IPR012334">
    <property type="entry name" value="Pectin_lyas_fold"/>
</dbReference>
<dbReference type="GO" id="GO:0016829">
    <property type="term" value="F:lyase activity"/>
    <property type="evidence" value="ECO:0007669"/>
    <property type="project" value="UniProtKB-KW"/>
</dbReference>
<dbReference type="InterPro" id="IPR006626">
    <property type="entry name" value="PbH1"/>
</dbReference>
<evidence type="ECO:0000313" key="4">
    <source>
        <dbReference type="EMBL" id="QDV20077.1"/>
    </source>
</evidence>
<dbReference type="AlphaFoldDB" id="A0A518FUQ4"/>
<dbReference type="Gene3D" id="2.160.20.10">
    <property type="entry name" value="Single-stranded right-handed beta-helix, Pectin lyase-like"/>
    <property type="match status" value="1"/>
</dbReference>
<name>A0A518FUQ4_9PLAN</name>
<dbReference type="OrthoDB" id="248604at2"/>
<evidence type="ECO:0000313" key="5">
    <source>
        <dbReference type="Proteomes" id="UP000320839"/>
    </source>
</evidence>
<organism evidence="4 5">
    <name type="scientific">Gimesia panareensis</name>
    <dbReference type="NCBI Taxonomy" id="2527978"/>
    <lineage>
        <taxon>Bacteria</taxon>
        <taxon>Pseudomonadati</taxon>
        <taxon>Planctomycetota</taxon>
        <taxon>Planctomycetia</taxon>
        <taxon>Planctomycetales</taxon>
        <taxon>Planctomycetaceae</taxon>
        <taxon>Gimesia</taxon>
    </lineage>
</organism>
<keyword evidence="4" id="KW-0456">Lyase</keyword>
<reference evidence="4 5" key="1">
    <citation type="submission" date="2019-02" db="EMBL/GenBank/DDBJ databases">
        <title>Deep-cultivation of Planctomycetes and their phenomic and genomic characterization uncovers novel biology.</title>
        <authorList>
            <person name="Wiegand S."/>
            <person name="Jogler M."/>
            <person name="Boedeker C."/>
            <person name="Pinto D."/>
            <person name="Vollmers J."/>
            <person name="Rivas-Marin E."/>
            <person name="Kohn T."/>
            <person name="Peeters S.H."/>
            <person name="Heuer A."/>
            <person name="Rast P."/>
            <person name="Oberbeckmann S."/>
            <person name="Bunk B."/>
            <person name="Jeske O."/>
            <person name="Meyerdierks A."/>
            <person name="Storesund J.E."/>
            <person name="Kallscheuer N."/>
            <person name="Luecker S."/>
            <person name="Lage O.M."/>
            <person name="Pohl T."/>
            <person name="Merkel B.J."/>
            <person name="Hornburger P."/>
            <person name="Mueller R.-W."/>
            <person name="Bruemmer F."/>
            <person name="Labrenz M."/>
            <person name="Spormann A.M."/>
            <person name="Op den Camp H."/>
            <person name="Overmann J."/>
            <person name="Amann R."/>
            <person name="Jetten M.S.M."/>
            <person name="Mascher T."/>
            <person name="Medema M.H."/>
            <person name="Devos D.P."/>
            <person name="Kaster A.-K."/>
            <person name="Ovreas L."/>
            <person name="Rohde M."/>
            <person name="Galperin M.Y."/>
            <person name="Jogler C."/>
        </authorList>
    </citation>
    <scope>NUCLEOTIDE SEQUENCE [LARGE SCALE GENOMIC DNA]</scope>
    <source>
        <strain evidence="4 5">Pan153</strain>
    </source>
</reference>
<dbReference type="InterPro" id="IPR007742">
    <property type="entry name" value="NosD_dom"/>
</dbReference>
<feature type="domain" description="Rhamnogalacturonase A/B/Epimerase-like pectate lyase" evidence="2">
    <location>
        <begin position="41"/>
        <end position="84"/>
    </location>
</feature>